<dbReference type="InterPro" id="IPR029063">
    <property type="entry name" value="SAM-dependent_MTases_sf"/>
</dbReference>
<protein>
    <submittedName>
        <fullName evidence="1">Class I SAM-dependent methyltransferase</fullName>
    </submittedName>
</protein>
<proteinExistence type="predicted"/>
<dbReference type="GO" id="GO:0008168">
    <property type="term" value="F:methyltransferase activity"/>
    <property type="evidence" value="ECO:0007669"/>
    <property type="project" value="UniProtKB-KW"/>
</dbReference>
<dbReference type="Gene3D" id="3.40.50.150">
    <property type="entry name" value="Vaccinia Virus protein VP39"/>
    <property type="match status" value="1"/>
</dbReference>
<keyword evidence="1" id="KW-0489">Methyltransferase</keyword>
<evidence type="ECO:0000313" key="1">
    <source>
        <dbReference type="EMBL" id="RJF89005.1"/>
    </source>
</evidence>
<comment type="caution">
    <text evidence="1">The sequence shown here is derived from an EMBL/GenBank/DDBJ whole genome shotgun (WGS) entry which is preliminary data.</text>
</comment>
<accession>A0A418WG41</accession>
<dbReference type="SUPFAM" id="SSF53335">
    <property type="entry name" value="S-adenosyl-L-methionine-dependent methyltransferases"/>
    <property type="match status" value="1"/>
</dbReference>
<dbReference type="Pfam" id="PF13489">
    <property type="entry name" value="Methyltransf_23"/>
    <property type="match status" value="1"/>
</dbReference>
<dbReference type="GO" id="GO:0032259">
    <property type="term" value="P:methylation"/>
    <property type="evidence" value="ECO:0007669"/>
    <property type="project" value="UniProtKB-KW"/>
</dbReference>
<organism evidence="1 2">
    <name type="scientific">Oleomonas cavernae</name>
    <dbReference type="NCBI Taxonomy" id="2320859"/>
    <lineage>
        <taxon>Bacteria</taxon>
        <taxon>Pseudomonadati</taxon>
        <taxon>Pseudomonadota</taxon>
        <taxon>Alphaproteobacteria</taxon>
        <taxon>Acetobacterales</taxon>
        <taxon>Acetobacteraceae</taxon>
        <taxon>Oleomonas</taxon>
    </lineage>
</organism>
<dbReference type="Proteomes" id="UP000284605">
    <property type="component" value="Unassembled WGS sequence"/>
</dbReference>
<reference evidence="1 2" key="1">
    <citation type="submission" date="2018-09" db="EMBL/GenBank/DDBJ databases">
        <authorList>
            <person name="Zhu H."/>
        </authorList>
    </citation>
    <scope>NUCLEOTIDE SEQUENCE [LARGE SCALE GENOMIC DNA]</scope>
    <source>
        <strain evidence="1 2">K1W22B-8</strain>
    </source>
</reference>
<name>A0A418WG41_9PROT</name>
<dbReference type="EMBL" id="QYUK01000011">
    <property type="protein sequence ID" value="RJF89005.1"/>
    <property type="molecule type" value="Genomic_DNA"/>
</dbReference>
<dbReference type="CDD" id="cd02440">
    <property type="entry name" value="AdoMet_MTases"/>
    <property type="match status" value="1"/>
</dbReference>
<keyword evidence="2" id="KW-1185">Reference proteome</keyword>
<evidence type="ECO:0000313" key="2">
    <source>
        <dbReference type="Proteomes" id="UP000284605"/>
    </source>
</evidence>
<sequence length="394" mass="44244">MRPGTPGGRYRGSVSANSCRCRLRRDRPSRRPHGALRAESKSRSTIVSAQGPTGDCIAGGPWPPFDVAAVIGQAIDRAYRLNFFPARLRLVCGGSALASIRKSSFHFISGDRPLNQLEEGVYRLSYLFERFIGSIRSTGISCQFYRPTLDAERLVRIFGERASSGSPSRILSFDFILEVAKKEFGPDKSVIDLGCGSGVYAQHLHRAFGYRHYNGYDIAPHPEWPNFAAANVHFATAELGKDWIDVDDADIVFSQSVLEHIQYDCQVFARFRTARARRLRHVHLVPATLSFFEGRLHGYRRYGLRAIANLLSAKGISEVELYALGNWVTREIHWESKGKPKRAEFHDGHVTLVPYDRSLPVVENMARNRANLVAKRVEDAAFFALIFTQDVDAE</sequence>
<keyword evidence="1" id="KW-0808">Transferase</keyword>
<gene>
    <name evidence="1" type="ORF">D3874_20185</name>
</gene>
<dbReference type="AlphaFoldDB" id="A0A418WG41"/>